<feature type="domain" description="Radical SAM core" evidence="15">
    <location>
        <begin position="16"/>
        <end position="261"/>
    </location>
</feature>
<accession>A0A6C2UU58</accession>
<keyword evidence="6" id="KW-0004">4Fe-4S</keyword>
<dbReference type="InterPro" id="IPR058240">
    <property type="entry name" value="rSAM_sf"/>
</dbReference>
<evidence type="ECO:0000256" key="4">
    <source>
        <dbReference type="ARBA" id="ARBA00006804"/>
    </source>
</evidence>
<keyword evidence="7" id="KW-0949">S-adenosyl-L-methionine</keyword>
<dbReference type="SFLD" id="SFLDG01067">
    <property type="entry name" value="SPASM/twitch_domain_containing"/>
    <property type="match status" value="1"/>
</dbReference>
<keyword evidence="9" id="KW-0408">Iron</keyword>
<evidence type="ECO:0000259" key="15">
    <source>
        <dbReference type="PROSITE" id="PS51918"/>
    </source>
</evidence>
<comment type="pathway">
    <text evidence="3">Cofactor biosynthesis; Fe-Mo cofactor biosynthesis.</text>
</comment>
<dbReference type="InterPro" id="IPR013785">
    <property type="entry name" value="Aldolase_TIM"/>
</dbReference>
<dbReference type="SMART" id="SM00729">
    <property type="entry name" value="Elp3"/>
    <property type="match status" value="1"/>
</dbReference>
<dbReference type="GO" id="GO:0051539">
    <property type="term" value="F:4 iron, 4 sulfur cluster binding"/>
    <property type="evidence" value="ECO:0007669"/>
    <property type="project" value="UniProtKB-KW"/>
</dbReference>
<dbReference type="PROSITE" id="PS01305">
    <property type="entry name" value="MOAA_NIFB_PQQE"/>
    <property type="match status" value="1"/>
</dbReference>
<dbReference type="AlphaFoldDB" id="A0A6C2UU58"/>
<sequence length="419" mass="45115">MALDFTKHPCFNPDVKGKYGRVHLPVAPKCNIQCGYCNRKYDCVNESRPGVTSNVLSPGQALYYVNDLVDSGKPISVVGIAGPGDPFANPEATMETLRLIRKRHPDMLLCVSTNGLNVAPYIAELAELKVSHITITLNTIDAEISAKMYSWVREDKKPLRGLEAAEHLLRRQMQAIKAIKAHGITLKINTILVPGVNDGHIGTVAAFAKSEGADLHNIIPMCPVEGTMFEDIEEPTPAMIHAARDVAGSHLPQMTHCQRCRADACGLLAEGTTQETLNLIEKAANAPINPDEERPYVAVATREGVLVSQHLGEAANVHVYKENDGLIQPLEIRTLPSKGGGDERWTAVGATLKDCRAVLVSGIGPKPTKVLRDSGVKVIVMEGLIEEALECIYAGEEIRAPLRPTKCGEKCAGDGGGCG</sequence>
<comment type="function">
    <text evidence="2">Involved in the biosynthesis of the iron-molybdenum cofactor (FeMo-co or M-cluster) found in the dinitrogenase enzyme of the nitrogenase complex in nitrogen-fixing microorganisms. NifB catalyzes the crucial step of radical SAM-dependent carbide insertion that occurs concomitant with the insertion of a 9th sulfur and the rearrangement/coupling of two [4Fe-4S] clusters into a [8Fe-9S-C] cluster, the precursor to the M-cluster.</text>
</comment>
<organism evidence="16 17">
    <name type="scientific">Pontiella sulfatireligans</name>
    <dbReference type="NCBI Taxonomy" id="2750658"/>
    <lineage>
        <taxon>Bacteria</taxon>
        <taxon>Pseudomonadati</taxon>
        <taxon>Kiritimatiellota</taxon>
        <taxon>Kiritimatiellia</taxon>
        <taxon>Kiritimatiellales</taxon>
        <taxon>Pontiellaceae</taxon>
        <taxon>Pontiella</taxon>
    </lineage>
</organism>
<dbReference type="Gene3D" id="3.20.20.70">
    <property type="entry name" value="Aldolase class I"/>
    <property type="match status" value="1"/>
</dbReference>
<dbReference type="SUPFAM" id="SSF53146">
    <property type="entry name" value="Nitrogenase accessory factor-like"/>
    <property type="match status" value="1"/>
</dbReference>
<dbReference type="Gene3D" id="3.30.420.130">
    <property type="entry name" value="Dinitrogenase iron-molybdenum cofactor biosynthesis domain"/>
    <property type="match status" value="1"/>
</dbReference>
<dbReference type="SFLD" id="SFLDS00029">
    <property type="entry name" value="Radical_SAM"/>
    <property type="match status" value="1"/>
</dbReference>
<dbReference type="InterPro" id="IPR006638">
    <property type="entry name" value="Elp3/MiaA/NifB-like_rSAM"/>
</dbReference>
<dbReference type="PANTHER" id="PTHR43787">
    <property type="entry name" value="FEMO COFACTOR BIOSYNTHESIS PROTEIN NIFB-RELATED"/>
    <property type="match status" value="1"/>
</dbReference>
<keyword evidence="17" id="KW-1185">Reference proteome</keyword>
<keyword evidence="12" id="KW-0456">Lyase</keyword>
<proteinExistence type="inferred from homology"/>
<dbReference type="InterPro" id="IPR003731">
    <property type="entry name" value="Di-Nase_FeMo-co_biosynth"/>
</dbReference>
<dbReference type="InterPro" id="IPR000385">
    <property type="entry name" value="MoaA_NifB_PqqE_Fe-S-bd_CS"/>
</dbReference>
<reference evidence="16 17" key="1">
    <citation type="submission" date="2019-04" db="EMBL/GenBank/DDBJ databases">
        <authorList>
            <person name="Van Vliet M D."/>
        </authorList>
    </citation>
    <scope>NUCLEOTIDE SEQUENCE [LARGE SCALE GENOMIC DNA]</scope>
    <source>
        <strain evidence="16 17">F21</strain>
    </source>
</reference>
<dbReference type="Pfam" id="PF04055">
    <property type="entry name" value="Radical_SAM"/>
    <property type="match status" value="1"/>
</dbReference>
<evidence type="ECO:0000256" key="2">
    <source>
        <dbReference type="ARBA" id="ARBA00003522"/>
    </source>
</evidence>
<dbReference type="InterPro" id="IPR007197">
    <property type="entry name" value="rSAM"/>
</dbReference>
<dbReference type="RefSeq" id="WP_136063808.1">
    <property type="nucleotide sequence ID" value="NZ_CAAHFH010000002.1"/>
</dbReference>
<dbReference type="UniPathway" id="UPA00782"/>
<dbReference type="PROSITE" id="PS51918">
    <property type="entry name" value="RADICAL_SAM"/>
    <property type="match status" value="1"/>
</dbReference>
<evidence type="ECO:0000256" key="12">
    <source>
        <dbReference type="ARBA" id="ARBA00023239"/>
    </source>
</evidence>
<dbReference type="GO" id="GO:0032324">
    <property type="term" value="P:molybdopterin cofactor biosynthetic process"/>
    <property type="evidence" value="ECO:0007669"/>
    <property type="project" value="UniProtKB-ARBA"/>
</dbReference>
<evidence type="ECO:0000313" key="17">
    <source>
        <dbReference type="Proteomes" id="UP000346198"/>
    </source>
</evidence>
<evidence type="ECO:0000256" key="3">
    <source>
        <dbReference type="ARBA" id="ARBA00005155"/>
    </source>
</evidence>
<dbReference type="Proteomes" id="UP000346198">
    <property type="component" value="Unassembled WGS sequence"/>
</dbReference>
<name>A0A6C2UU58_9BACT</name>
<evidence type="ECO:0000256" key="6">
    <source>
        <dbReference type="ARBA" id="ARBA00022485"/>
    </source>
</evidence>
<evidence type="ECO:0000256" key="5">
    <source>
        <dbReference type="ARBA" id="ARBA00021702"/>
    </source>
</evidence>
<comment type="cofactor">
    <cofactor evidence="1">
        <name>[4Fe-4S] cluster</name>
        <dbReference type="ChEBI" id="CHEBI:49883"/>
    </cofactor>
</comment>
<dbReference type="EMBL" id="CAAHFH010000002">
    <property type="protein sequence ID" value="VGO22426.1"/>
    <property type="molecule type" value="Genomic_DNA"/>
</dbReference>
<gene>
    <name evidence="16" type="primary">nifB</name>
    <name evidence="16" type="ORF">SCARR_04509</name>
</gene>
<keyword evidence="8" id="KW-0479">Metal-binding</keyword>
<comment type="similarity">
    <text evidence="4">Belongs to the radical SAM superfamily. NifB family.</text>
</comment>
<evidence type="ECO:0000256" key="11">
    <source>
        <dbReference type="ARBA" id="ARBA00023231"/>
    </source>
</evidence>
<keyword evidence="10" id="KW-0411">Iron-sulfur</keyword>
<dbReference type="CDD" id="cd00562">
    <property type="entry name" value="NifX_NifB"/>
    <property type="match status" value="1"/>
</dbReference>
<protein>
    <recommendedName>
        <fullName evidence="5">FeMo cofactor biosynthesis protein NifB</fullName>
    </recommendedName>
    <alternativeName>
        <fullName evidence="14">Nitrogenase cofactor maturase NifB</fullName>
    </alternativeName>
    <alternativeName>
        <fullName evidence="13">Radical SAM assemblase NifB</fullName>
    </alternativeName>
</protein>
<dbReference type="PANTHER" id="PTHR43787:SF13">
    <property type="entry name" value="FEMO COFACTOR BIOSYNTHESIS PROTEIN NIFB"/>
    <property type="match status" value="1"/>
</dbReference>
<evidence type="ECO:0000313" key="16">
    <source>
        <dbReference type="EMBL" id="VGO22426.1"/>
    </source>
</evidence>
<evidence type="ECO:0000256" key="14">
    <source>
        <dbReference type="ARBA" id="ARBA00032102"/>
    </source>
</evidence>
<evidence type="ECO:0000256" key="1">
    <source>
        <dbReference type="ARBA" id="ARBA00001966"/>
    </source>
</evidence>
<dbReference type="InterPro" id="IPR036105">
    <property type="entry name" value="DiNase_FeMo-co_biosyn_sf"/>
</dbReference>
<dbReference type="GO" id="GO:0016829">
    <property type="term" value="F:lyase activity"/>
    <property type="evidence" value="ECO:0007669"/>
    <property type="project" value="UniProtKB-KW"/>
</dbReference>
<dbReference type="CDD" id="cd01335">
    <property type="entry name" value="Radical_SAM"/>
    <property type="match status" value="1"/>
</dbReference>
<evidence type="ECO:0000256" key="8">
    <source>
        <dbReference type="ARBA" id="ARBA00022723"/>
    </source>
</evidence>
<evidence type="ECO:0000256" key="13">
    <source>
        <dbReference type="ARBA" id="ARBA00030926"/>
    </source>
</evidence>
<dbReference type="SFLD" id="SFLDF00281">
    <property type="entry name" value="FeMo_cofactor_biosynthesis_pro"/>
    <property type="match status" value="1"/>
</dbReference>
<evidence type="ECO:0000256" key="10">
    <source>
        <dbReference type="ARBA" id="ARBA00023014"/>
    </source>
</evidence>
<evidence type="ECO:0000256" key="7">
    <source>
        <dbReference type="ARBA" id="ARBA00022691"/>
    </source>
</evidence>
<dbReference type="SUPFAM" id="SSF102114">
    <property type="entry name" value="Radical SAM enzymes"/>
    <property type="match status" value="1"/>
</dbReference>
<evidence type="ECO:0000256" key="9">
    <source>
        <dbReference type="ARBA" id="ARBA00023004"/>
    </source>
</evidence>
<dbReference type="SFLD" id="SFLDG01068">
    <property type="entry name" value="FeMo_cofactor_biosynthesis_pro"/>
    <property type="match status" value="1"/>
</dbReference>
<keyword evidence="11" id="KW-0535">Nitrogen fixation</keyword>
<dbReference type="GO" id="GO:0046872">
    <property type="term" value="F:metal ion binding"/>
    <property type="evidence" value="ECO:0007669"/>
    <property type="project" value="UniProtKB-KW"/>
</dbReference>
<dbReference type="Pfam" id="PF02579">
    <property type="entry name" value="Nitro_FeMo-Co"/>
    <property type="match status" value="1"/>
</dbReference>